<dbReference type="STRING" id="1993.SAMN04489713_118129"/>
<accession>A0A1I5TU14</accession>
<protein>
    <recommendedName>
        <fullName evidence="6">Leucine Rich repeat-containing protein</fullName>
    </recommendedName>
</protein>
<dbReference type="EMBL" id="FOVH01000018">
    <property type="protein sequence ID" value="SFP86533.1"/>
    <property type="molecule type" value="Genomic_DNA"/>
</dbReference>
<keyword evidence="5" id="KW-1185">Reference proteome</keyword>
<dbReference type="Gene3D" id="3.80.10.10">
    <property type="entry name" value="Ribonuclease Inhibitor"/>
    <property type="match status" value="1"/>
</dbReference>
<gene>
    <name evidence="4" type="ORF">SAMN04489713_118129</name>
</gene>
<dbReference type="PANTHER" id="PTHR24113">
    <property type="entry name" value="RAN GTPASE-ACTIVATING PROTEIN 1"/>
    <property type="match status" value="1"/>
</dbReference>
<dbReference type="GO" id="GO:0005829">
    <property type="term" value="C:cytosol"/>
    <property type="evidence" value="ECO:0007669"/>
    <property type="project" value="TreeGrafter"/>
</dbReference>
<dbReference type="GO" id="GO:0031267">
    <property type="term" value="F:small GTPase binding"/>
    <property type="evidence" value="ECO:0007669"/>
    <property type="project" value="TreeGrafter"/>
</dbReference>
<dbReference type="InterPro" id="IPR001611">
    <property type="entry name" value="Leu-rich_rpt"/>
</dbReference>
<dbReference type="RefSeq" id="WP_177287880.1">
    <property type="nucleotide sequence ID" value="NZ_FOVH01000018.1"/>
</dbReference>
<sequence length="247" mass="26109">MEAADLERPPAGVTVLRHRGGAAAKVAVEWSDAAPVLIGRALRVPSVTALRITAPEGGEDDHLYWEDDRDEDGEPTPATTVETGALATLDLGGLTELDLSYLRIGALGAKTLAVSAYLRAEAADLGTAAGGHPLETLDLRYCGIGNTGLAALASAPLFNGVRRLRLQNNVITEKGMPALHRFTGLTDLDLRYNEIGVDGVRALLAAPFVPSLTRLLLYRSDVGDEGAALLAQAPQLPPALRSFWRSV</sequence>
<keyword evidence="1" id="KW-0343">GTPase activation</keyword>
<dbReference type="PANTHER" id="PTHR24113:SF12">
    <property type="entry name" value="RAN GTPASE-ACTIVATING PROTEIN 1"/>
    <property type="match status" value="1"/>
</dbReference>
<dbReference type="Pfam" id="PF13516">
    <property type="entry name" value="LRR_6"/>
    <property type="match status" value="2"/>
</dbReference>
<dbReference type="GO" id="GO:0048471">
    <property type="term" value="C:perinuclear region of cytoplasm"/>
    <property type="evidence" value="ECO:0007669"/>
    <property type="project" value="TreeGrafter"/>
</dbReference>
<dbReference type="SUPFAM" id="SSF52047">
    <property type="entry name" value="RNI-like"/>
    <property type="match status" value="1"/>
</dbReference>
<dbReference type="InterPro" id="IPR032675">
    <property type="entry name" value="LRR_dom_sf"/>
</dbReference>
<dbReference type="AlphaFoldDB" id="A0A1I5TU14"/>
<evidence type="ECO:0000256" key="1">
    <source>
        <dbReference type="ARBA" id="ARBA00022468"/>
    </source>
</evidence>
<dbReference type="GO" id="GO:0006913">
    <property type="term" value="P:nucleocytoplasmic transport"/>
    <property type="evidence" value="ECO:0007669"/>
    <property type="project" value="TreeGrafter"/>
</dbReference>
<proteinExistence type="predicted"/>
<reference evidence="4 5" key="1">
    <citation type="submission" date="2016-10" db="EMBL/GenBank/DDBJ databases">
        <authorList>
            <person name="de Groot N.N."/>
        </authorList>
    </citation>
    <scope>NUCLEOTIDE SEQUENCE [LARGE SCALE GENOMIC DNA]</scope>
    <source>
        <strain evidence="4 5">DSM 43067</strain>
    </source>
</reference>
<evidence type="ECO:0000256" key="2">
    <source>
        <dbReference type="ARBA" id="ARBA00022614"/>
    </source>
</evidence>
<dbReference type="Proteomes" id="UP000183413">
    <property type="component" value="Unassembled WGS sequence"/>
</dbReference>
<dbReference type="InParanoid" id="A0A1I5TU14"/>
<evidence type="ECO:0000313" key="5">
    <source>
        <dbReference type="Proteomes" id="UP000183413"/>
    </source>
</evidence>
<evidence type="ECO:0000256" key="3">
    <source>
        <dbReference type="ARBA" id="ARBA00022737"/>
    </source>
</evidence>
<dbReference type="InterPro" id="IPR027038">
    <property type="entry name" value="RanGap"/>
</dbReference>
<dbReference type="eggNOG" id="COG4886">
    <property type="taxonomic scope" value="Bacteria"/>
</dbReference>
<keyword evidence="3" id="KW-0677">Repeat</keyword>
<organism evidence="4 5">
    <name type="scientific">Actinomadura madurae</name>
    <dbReference type="NCBI Taxonomy" id="1993"/>
    <lineage>
        <taxon>Bacteria</taxon>
        <taxon>Bacillati</taxon>
        <taxon>Actinomycetota</taxon>
        <taxon>Actinomycetes</taxon>
        <taxon>Streptosporangiales</taxon>
        <taxon>Thermomonosporaceae</taxon>
        <taxon>Actinomadura</taxon>
    </lineage>
</organism>
<dbReference type="GO" id="GO:0005096">
    <property type="term" value="F:GTPase activator activity"/>
    <property type="evidence" value="ECO:0007669"/>
    <property type="project" value="UniProtKB-KW"/>
</dbReference>
<name>A0A1I5TU14_9ACTN</name>
<evidence type="ECO:0008006" key="6">
    <source>
        <dbReference type="Google" id="ProtNLM"/>
    </source>
</evidence>
<evidence type="ECO:0000313" key="4">
    <source>
        <dbReference type="EMBL" id="SFP86533.1"/>
    </source>
</evidence>
<keyword evidence="2" id="KW-0433">Leucine-rich repeat</keyword>